<protein>
    <submittedName>
        <fullName evidence="1">Uncharacterized protein</fullName>
    </submittedName>
</protein>
<dbReference type="Proteomes" id="UP001530315">
    <property type="component" value="Unassembled WGS sequence"/>
</dbReference>
<name>A0ABD3PQD7_9STRA</name>
<evidence type="ECO:0000313" key="2">
    <source>
        <dbReference type="Proteomes" id="UP001530315"/>
    </source>
</evidence>
<keyword evidence="2" id="KW-1185">Reference proteome</keyword>
<dbReference type="EMBL" id="JALLAZ020000678">
    <property type="protein sequence ID" value="KAL3789526.1"/>
    <property type="molecule type" value="Genomic_DNA"/>
</dbReference>
<comment type="caution">
    <text evidence="1">The sequence shown here is derived from an EMBL/GenBank/DDBJ whole genome shotgun (WGS) entry which is preliminary data.</text>
</comment>
<sequence>MKLRRDGHLAAEIFVYVDNWRPTGHSPVITWKAARASRKRTSPTETPGPWAGTVTHTEGGSVVGMVSQEKWDKTKRLIDELCEMVARGPLPLQRMLEIRGFLMYVVRTYMWMNPYIKGMHNTIDSWREGRAEDGFKMMAKERKRIRSLLAEAMGLPCQKPRETGKSWQWASVQELRKGLRRRLCYQRRGSYVIWSISLYRAAHQSSFFVIGDASGKANGSAVVEQ</sequence>
<proteinExistence type="predicted"/>
<dbReference type="AlphaFoldDB" id="A0ABD3PQD7"/>
<accession>A0ABD3PQD7</accession>
<organism evidence="1 2">
    <name type="scientific">Stephanodiscus triporus</name>
    <dbReference type="NCBI Taxonomy" id="2934178"/>
    <lineage>
        <taxon>Eukaryota</taxon>
        <taxon>Sar</taxon>
        <taxon>Stramenopiles</taxon>
        <taxon>Ochrophyta</taxon>
        <taxon>Bacillariophyta</taxon>
        <taxon>Coscinodiscophyceae</taxon>
        <taxon>Thalassiosirophycidae</taxon>
        <taxon>Stephanodiscales</taxon>
        <taxon>Stephanodiscaceae</taxon>
        <taxon>Stephanodiscus</taxon>
    </lineage>
</organism>
<reference evidence="1 2" key="1">
    <citation type="submission" date="2024-10" db="EMBL/GenBank/DDBJ databases">
        <title>Updated reference genomes for cyclostephanoid diatoms.</title>
        <authorList>
            <person name="Roberts W.R."/>
            <person name="Alverson A.J."/>
        </authorList>
    </citation>
    <scope>NUCLEOTIDE SEQUENCE [LARGE SCALE GENOMIC DNA]</scope>
    <source>
        <strain evidence="1 2">AJA276-08</strain>
    </source>
</reference>
<evidence type="ECO:0000313" key="1">
    <source>
        <dbReference type="EMBL" id="KAL3789526.1"/>
    </source>
</evidence>
<gene>
    <name evidence="1" type="ORF">ACHAW5_007754</name>
</gene>